<dbReference type="OrthoDB" id="9792284at2"/>
<evidence type="ECO:0000259" key="4">
    <source>
        <dbReference type="Pfam" id="PF01965"/>
    </source>
</evidence>
<dbReference type="GO" id="GO:0019172">
    <property type="term" value="F:glyoxalase III activity"/>
    <property type="evidence" value="ECO:0007669"/>
    <property type="project" value="TreeGrafter"/>
</dbReference>
<evidence type="ECO:0000313" key="6">
    <source>
        <dbReference type="Proteomes" id="UP000253383"/>
    </source>
</evidence>
<dbReference type="Pfam" id="PF01965">
    <property type="entry name" value="DJ-1_PfpI"/>
    <property type="match status" value="1"/>
</dbReference>
<dbReference type="PANTHER" id="PTHR48094:SF11">
    <property type="entry name" value="GLUTATHIONE-INDEPENDENT GLYOXALASE HSP31-RELATED"/>
    <property type="match status" value="1"/>
</dbReference>
<dbReference type="InterPro" id="IPR050325">
    <property type="entry name" value="Prot/Nucl_acid_deglycase"/>
</dbReference>
<keyword evidence="5" id="KW-0808">Transferase</keyword>
<dbReference type="EMBL" id="QOWE01000005">
    <property type="protein sequence ID" value="RCR70358.1"/>
    <property type="molecule type" value="Genomic_DNA"/>
</dbReference>
<evidence type="ECO:0000256" key="3">
    <source>
        <dbReference type="ARBA" id="ARBA00038493"/>
    </source>
</evidence>
<sequence length="226" mass="25849">MRALIVCTNHTDYKTKLEKTGLWLSELTHFYDELSDKEIPYDIVSPKGGRVPIDARSLKRKDNTNDKWYHNPVMKAKLENALKPEEVNAAHYQLIYFTGGHGTLWDFPENDLLQQITRQIYEGGGMVAAVCHGVSGLLNVRLSDGSLLIQDRQITGFANVEERLLGLIHEVPFLLEDELRKRNTLYRKSLIPFLPFIEVDDRLVTGQNPLSARKVGKKVMEEMVEK</sequence>
<dbReference type="GO" id="GO:0019243">
    <property type="term" value="P:methylglyoxal catabolic process to D-lactate via S-lactoyl-glutathione"/>
    <property type="evidence" value="ECO:0007669"/>
    <property type="project" value="TreeGrafter"/>
</dbReference>
<gene>
    <name evidence="5" type="ORF">DUE52_06975</name>
</gene>
<keyword evidence="2" id="KW-0456">Lyase</keyword>
<comment type="similarity">
    <text evidence="3">Belongs to the peptidase C56 family. HSP31-like subfamily.</text>
</comment>
<dbReference type="AlphaFoldDB" id="A0A368JRU9"/>
<keyword evidence="6" id="KW-1185">Reference proteome</keyword>
<protein>
    <submittedName>
        <fullName evidence="5">Type 1 glutamine amidotransferase domain-containing protein</fullName>
    </submittedName>
</protein>
<evidence type="ECO:0000256" key="1">
    <source>
        <dbReference type="ARBA" id="ARBA00023016"/>
    </source>
</evidence>
<organism evidence="5 6">
    <name type="scientific">Larkinella punicea</name>
    <dbReference type="NCBI Taxonomy" id="2315727"/>
    <lineage>
        <taxon>Bacteria</taxon>
        <taxon>Pseudomonadati</taxon>
        <taxon>Bacteroidota</taxon>
        <taxon>Cytophagia</taxon>
        <taxon>Cytophagales</taxon>
        <taxon>Spirosomataceae</taxon>
        <taxon>Larkinella</taxon>
    </lineage>
</organism>
<dbReference type="SUPFAM" id="SSF52317">
    <property type="entry name" value="Class I glutamine amidotransferase-like"/>
    <property type="match status" value="1"/>
</dbReference>
<name>A0A368JRU9_9BACT</name>
<dbReference type="GO" id="GO:0016740">
    <property type="term" value="F:transferase activity"/>
    <property type="evidence" value="ECO:0007669"/>
    <property type="project" value="UniProtKB-KW"/>
</dbReference>
<dbReference type="GO" id="GO:0005737">
    <property type="term" value="C:cytoplasm"/>
    <property type="evidence" value="ECO:0007669"/>
    <property type="project" value="TreeGrafter"/>
</dbReference>
<feature type="domain" description="DJ-1/PfpI" evidence="4">
    <location>
        <begin position="25"/>
        <end position="222"/>
    </location>
</feature>
<evidence type="ECO:0000256" key="2">
    <source>
        <dbReference type="ARBA" id="ARBA00023239"/>
    </source>
</evidence>
<dbReference type="InterPro" id="IPR029062">
    <property type="entry name" value="Class_I_gatase-like"/>
</dbReference>
<proteinExistence type="inferred from homology"/>
<dbReference type="CDD" id="cd03141">
    <property type="entry name" value="GATase1_Hsp31_like"/>
    <property type="match status" value="1"/>
</dbReference>
<dbReference type="Proteomes" id="UP000253383">
    <property type="component" value="Unassembled WGS sequence"/>
</dbReference>
<dbReference type="InterPro" id="IPR002818">
    <property type="entry name" value="DJ-1/PfpI"/>
</dbReference>
<accession>A0A368JRU9</accession>
<dbReference type="PANTHER" id="PTHR48094">
    <property type="entry name" value="PROTEIN/NUCLEIC ACID DEGLYCASE DJ-1-RELATED"/>
    <property type="match status" value="1"/>
</dbReference>
<dbReference type="Gene3D" id="3.40.50.880">
    <property type="match status" value="1"/>
</dbReference>
<keyword evidence="5" id="KW-0315">Glutamine amidotransferase</keyword>
<reference evidence="5 6" key="1">
    <citation type="submission" date="2018-07" db="EMBL/GenBank/DDBJ databases">
        <title>Genome analysis of Larkinella rosea.</title>
        <authorList>
            <person name="Zhou Z."/>
            <person name="Wang G."/>
        </authorList>
    </citation>
    <scope>NUCLEOTIDE SEQUENCE [LARGE SCALE GENOMIC DNA]</scope>
    <source>
        <strain evidence="6">zzj9</strain>
    </source>
</reference>
<comment type="caution">
    <text evidence="5">The sequence shown here is derived from an EMBL/GenBank/DDBJ whole genome shotgun (WGS) entry which is preliminary data.</text>
</comment>
<keyword evidence="1" id="KW-0346">Stress response</keyword>
<evidence type="ECO:0000313" key="5">
    <source>
        <dbReference type="EMBL" id="RCR70358.1"/>
    </source>
</evidence>